<sequence>MAVRIWDRTTGECTSLARAEGPMHSCAWSGIGHSLAVGGNRGLYLYQLHT</sequence>
<name>D7CB67_STRBB</name>
<evidence type="ECO:0000313" key="2">
    <source>
        <dbReference type="Proteomes" id="UP000000377"/>
    </source>
</evidence>
<dbReference type="HOGENOM" id="CLU_3123009_0_0_11"/>
<keyword evidence="2" id="KW-1185">Reference proteome</keyword>
<protein>
    <submittedName>
        <fullName evidence="1">Uncharacterized protein</fullName>
    </submittedName>
</protein>
<evidence type="ECO:0000313" key="1">
    <source>
        <dbReference type="EMBL" id="ADI10750.1"/>
    </source>
</evidence>
<dbReference type="SUPFAM" id="SSF82171">
    <property type="entry name" value="DPP6 N-terminal domain-like"/>
    <property type="match status" value="1"/>
</dbReference>
<dbReference type="EMBL" id="CP002047">
    <property type="protein sequence ID" value="ADI10750.1"/>
    <property type="molecule type" value="Genomic_DNA"/>
</dbReference>
<dbReference type="KEGG" id="sbh:SBI_07630"/>
<organism evidence="1 2">
    <name type="scientific">Streptomyces bingchenggensis (strain BCW-1)</name>
    <dbReference type="NCBI Taxonomy" id="749414"/>
    <lineage>
        <taxon>Bacteria</taxon>
        <taxon>Bacillati</taxon>
        <taxon>Actinomycetota</taxon>
        <taxon>Actinomycetes</taxon>
        <taxon>Kitasatosporales</taxon>
        <taxon>Streptomycetaceae</taxon>
        <taxon>Streptomyces</taxon>
    </lineage>
</organism>
<reference evidence="1 2" key="1">
    <citation type="journal article" date="2010" name="J. Bacteriol.">
        <title>Genome sequence of the milbemycin-producing bacterium Streptomyces bingchenggensis.</title>
        <authorList>
            <person name="Wang X.J."/>
            <person name="Yan Y.J."/>
            <person name="Zhang B."/>
            <person name="An J."/>
            <person name="Wang J.J."/>
            <person name="Tian J."/>
            <person name="Jiang L."/>
            <person name="Chen Y.H."/>
            <person name="Huang S.X."/>
            <person name="Yin M."/>
            <person name="Zhang J."/>
            <person name="Gao A.L."/>
            <person name="Liu C.X."/>
            <person name="Zhu Z.X."/>
            <person name="Xiang W.S."/>
        </authorList>
    </citation>
    <scope>NUCLEOTIDE SEQUENCE [LARGE SCALE GENOMIC DNA]</scope>
    <source>
        <strain evidence="1 2">BCW-1</strain>
    </source>
</reference>
<accession>D7CB67</accession>
<dbReference type="PATRIC" id="fig|749414.3.peg.7843"/>
<proteinExistence type="predicted"/>
<dbReference type="AlphaFoldDB" id="D7CB67"/>
<dbReference type="InterPro" id="IPR015943">
    <property type="entry name" value="WD40/YVTN_repeat-like_dom_sf"/>
</dbReference>
<dbReference type="Gene3D" id="2.130.10.10">
    <property type="entry name" value="YVTN repeat-like/Quinoprotein amine dehydrogenase"/>
    <property type="match status" value="1"/>
</dbReference>
<gene>
    <name evidence="1" type="ordered locus">SBI_07630</name>
</gene>
<dbReference type="Proteomes" id="UP000000377">
    <property type="component" value="Chromosome"/>
</dbReference>